<dbReference type="EMBL" id="JAHRID010000002">
    <property type="protein sequence ID" value="MBV2128490.1"/>
    <property type="molecule type" value="Genomic_DNA"/>
</dbReference>
<keyword evidence="3 4" id="KW-0472">Membrane</keyword>
<feature type="transmembrane region" description="Helical" evidence="4">
    <location>
        <begin position="158"/>
        <end position="178"/>
    </location>
</feature>
<dbReference type="CDD" id="cd17477">
    <property type="entry name" value="MFS_YcaD_like"/>
    <property type="match status" value="1"/>
</dbReference>
<dbReference type="InterPro" id="IPR047200">
    <property type="entry name" value="MFS_YcaD-like"/>
</dbReference>
<name>A0ABS6MIQ3_9GAMM</name>
<keyword evidence="1 4" id="KW-0812">Transmembrane</keyword>
<dbReference type="InterPro" id="IPR020846">
    <property type="entry name" value="MFS_dom"/>
</dbReference>
<accession>A0ABS6MIQ3</accession>
<gene>
    <name evidence="6" type="ORF">KQY15_05220</name>
</gene>
<protein>
    <submittedName>
        <fullName evidence="6">MFS transporter</fullName>
    </submittedName>
</protein>
<feature type="transmembrane region" description="Helical" evidence="4">
    <location>
        <begin position="264"/>
        <end position="285"/>
    </location>
</feature>
<reference evidence="6 7" key="1">
    <citation type="submission" date="2021-06" db="EMBL/GenBank/DDBJ databases">
        <title>Rheinheimera indica sp. nov., isolated from deep-sea sediment.</title>
        <authorList>
            <person name="Wang Z."/>
            <person name="Zhang X.-Y."/>
        </authorList>
    </citation>
    <scope>NUCLEOTIDE SEQUENCE [LARGE SCALE GENOMIC DNA]</scope>
    <source>
        <strain evidence="6 7">SM2107</strain>
    </source>
</reference>
<dbReference type="PANTHER" id="PTHR23521">
    <property type="entry name" value="TRANSPORTER MFS SUPERFAMILY"/>
    <property type="match status" value="1"/>
</dbReference>
<dbReference type="Pfam" id="PF07690">
    <property type="entry name" value="MFS_1"/>
    <property type="match status" value="1"/>
</dbReference>
<feature type="domain" description="Major facilitator superfamily (MFS) profile" evidence="5">
    <location>
        <begin position="7"/>
        <end position="379"/>
    </location>
</feature>
<evidence type="ECO:0000256" key="4">
    <source>
        <dbReference type="SAM" id="Phobius"/>
    </source>
</evidence>
<keyword evidence="2 4" id="KW-1133">Transmembrane helix</keyword>
<feature type="transmembrane region" description="Helical" evidence="4">
    <location>
        <begin position="37"/>
        <end position="59"/>
    </location>
</feature>
<dbReference type="PANTHER" id="PTHR23521:SF3">
    <property type="entry name" value="MFS TRANSPORTER"/>
    <property type="match status" value="1"/>
</dbReference>
<dbReference type="PROSITE" id="PS50850">
    <property type="entry name" value="MFS"/>
    <property type="match status" value="1"/>
</dbReference>
<keyword evidence="7" id="KW-1185">Reference proteome</keyword>
<feature type="transmembrane region" description="Helical" evidence="4">
    <location>
        <begin position="323"/>
        <end position="343"/>
    </location>
</feature>
<evidence type="ECO:0000313" key="6">
    <source>
        <dbReference type="EMBL" id="MBV2128490.1"/>
    </source>
</evidence>
<feature type="transmembrane region" description="Helical" evidence="4">
    <location>
        <begin position="199"/>
        <end position="220"/>
    </location>
</feature>
<comment type="caution">
    <text evidence="6">The sequence shown here is derived from an EMBL/GenBank/DDBJ whole genome shotgun (WGS) entry which is preliminary data.</text>
</comment>
<feature type="transmembrane region" description="Helical" evidence="4">
    <location>
        <begin position="355"/>
        <end position="376"/>
    </location>
</feature>
<evidence type="ECO:0000256" key="1">
    <source>
        <dbReference type="ARBA" id="ARBA00022692"/>
    </source>
</evidence>
<feature type="transmembrane region" description="Helical" evidence="4">
    <location>
        <begin position="291"/>
        <end position="311"/>
    </location>
</feature>
<evidence type="ECO:0000256" key="3">
    <source>
        <dbReference type="ARBA" id="ARBA00023136"/>
    </source>
</evidence>
<feature type="transmembrane region" description="Helical" evidence="4">
    <location>
        <begin position="131"/>
        <end position="152"/>
    </location>
</feature>
<feature type="transmembrane region" description="Helical" evidence="4">
    <location>
        <begin position="232"/>
        <end position="252"/>
    </location>
</feature>
<organism evidence="6 7">
    <name type="scientific">Arsukibacterium indicum</name>
    <dbReference type="NCBI Taxonomy" id="2848612"/>
    <lineage>
        <taxon>Bacteria</taxon>
        <taxon>Pseudomonadati</taxon>
        <taxon>Pseudomonadota</taxon>
        <taxon>Gammaproteobacteria</taxon>
        <taxon>Chromatiales</taxon>
        <taxon>Chromatiaceae</taxon>
        <taxon>Arsukibacterium</taxon>
    </lineage>
</organism>
<evidence type="ECO:0000259" key="5">
    <source>
        <dbReference type="PROSITE" id="PS50850"/>
    </source>
</evidence>
<dbReference type="RefSeq" id="WP_217667923.1">
    <property type="nucleotide sequence ID" value="NZ_JAHRID010000002.1"/>
</dbReference>
<evidence type="ECO:0000256" key="2">
    <source>
        <dbReference type="ARBA" id="ARBA00022989"/>
    </source>
</evidence>
<sequence>MKTIFRSSWPLFLGVAIVGMTTGLQNTLLSLRAELEGFASVSIGLMLTGYFIGFLLGSIRAPKMIMRVGHIRAFAALAAMASISILLHAIWVNTYAWFVLRLLSGFCFSAIFVIAESWVNDKANNQNRGTLLSLYVSMLFGGIGLGQFLITVGDPRDFIQFTLVSVLISAAVIPLLITKTPAPTFQQAEKMPVRQLLKMVPLGVLGCFILQFGYASMFGFGPVYFSRLGLSLLHIASLMAIFIFGCLCMQFQLGKLSDRFDRKLIMTVCGFGSSIIAIWLAQLTAASGWQLYLACYLFGALFLPLYSMAIAHTNDHLAKQQMVAASSVLIRANGLGAIGGLLLSGVLLDKFGSAVFFYFIGLLPALVALMAFYHYCFRRHTSQRPHSNAVSPTQVTQTMINNALNDD</sequence>
<evidence type="ECO:0000313" key="7">
    <source>
        <dbReference type="Proteomes" id="UP000704611"/>
    </source>
</evidence>
<feature type="transmembrane region" description="Helical" evidence="4">
    <location>
        <begin position="12"/>
        <end position="31"/>
    </location>
</feature>
<dbReference type="Proteomes" id="UP000704611">
    <property type="component" value="Unassembled WGS sequence"/>
</dbReference>
<feature type="transmembrane region" description="Helical" evidence="4">
    <location>
        <begin position="98"/>
        <end position="119"/>
    </location>
</feature>
<dbReference type="InterPro" id="IPR011701">
    <property type="entry name" value="MFS"/>
</dbReference>
<feature type="transmembrane region" description="Helical" evidence="4">
    <location>
        <begin position="71"/>
        <end position="92"/>
    </location>
</feature>
<proteinExistence type="predicted"/>